<dbReference type="Proteomes" id="UP000283369">
    <property type="component" value="Unassembled WGS sequence"/>
</dbReference>
<feature type="signal peptide" evidence="1">
    <location>
        <begin position="1"/>
        <end position="19"/>
    </location>
</feature>
<evidence type="ECO:0000313" key="2">
    <source>
        <dbReference type="EMBL" id="KAB6084056.1"/>
    </source>
</evidence>
<dbReference type="AlphaFoldDB" id="A0A1Y4V870"/>
<organism evidence="5 7">
    <name type="scientific">Bacteroides xylanisolvens</name>
    <dbReference type="NCBI Taxonomy" id="371601"/>
    <lineage>
        <taxon>Bacteria</taxon>
        <taxon>Pseudomonadati</taxon>
        <taxon>Bacteroidota</taxon>
        <taxon>Bacteroidia</taxon>
        <taxon>Bacteroidales</taxon>
        <taxon>Bacteroidaceae</taxon>
        <taxon>Bacteroides</taxon>
    </lineage>
</organism>
<accession>A0A1Y4V870</accession>
<dbReference type="Proteomes" id="UP000284495">
    <property type="component" value="Unassembled WGS sequence"/>
</dbReference>
<name>A0A1Y4V870_9BACE</name>
<dbReference type="EMBL" id="JAIWYE010000008">
    <property type="protein sequence ID" value="MCA4702533.1"/>
    <property type="molecule type" value="Genomic_DNA"/>
</dbReference>
<feature type="chain" id="PRO_5042692047" description="Nuclear transport factor 2 family protein" evidence="1">
    <location>
        <begin position="20"/>
        <end position="221"/>
    </location>
</feature>
<evidence type="ECO:0008006" key="9">
    <source>
        <dbReference type="Google" id="ProtNLM"/>
    </source>
</evidence>
<evidence type="ECO:0000313" key="3">
    <source>
        <dbReference type="EMBL" id="MCA4702533.1"/>
    </source>
</evidence>
<evidence type="ECO:0000256" key="1">
    <source>
        <dbReference type="SAM" id="SignalP"/>
    </source>
</evidence>
<dbReference type="Proteomes" id="UP001198461">
    <property type="component" value="Unassembled WGS sequence"/>
</dbReference>
<evidence type="ECO:0000313" key="7">
    <source>
        <dbReference type="Proteomes" id="UP000284495"/>
    </source>
</evidence>
<dbReference type="EMBL" id="WDER01000017">
    <property type="protein sequence ID" value="KAB6084056.1"/>
    <property type="molecule type" value="Genomic_DNA"/>
</dbReference>
<gene>
    <name evidence="5" type="ORF">DW027_06510</name>
    <name evidence="4" type="ORF">DWW25_12305</name>
    <name evidence="2" type="ORF">GA560_08485</name>
    <name evidence="3" type="ORF">LD004_02740</name>
</gene>
<keyword evidence="1" id="KW-0732">Signal</keyword>
<reference evidence="3" key="3">
    <citation type="submission" date="2023-08" db="EMBL/GenBank/DDBJ databases">
        <title>Mucin Metabolism Genes Underlie the Key Renovations of Bacteroides xylanisolvens Genomes in Captive Great Apes.</title>
        <authorList>
            <person name="Nishida A.H."/>
        </authorList>
    </citation>
    <scope>NUCLEOTIDE SEQUENCE</scope>
    <source>
        <strain evidence="3">P13.H9</strain>
    </source>
</reference>
<comment type="caution">
    <text evidence="5">The sequence shown here is derived from an EMBL/GenBank/DDBJ whole genome shotgun (WGS) entry which is preliminary data.</text>
</comment>
<proteinExistence type="predicted"/>
<evidence type="ECO:0000313" key="5">
    <source>
        <dbReference type="EMBL" id="RHL39489.1"/>
    </source>
</evidence>
<reference evidence="2 8" key="2">
    <citation type="journal article" date="2019" name="Nat. Med.">
        <title>A library of human gut bacterial isolates paired with longitudinal multiomics data enables mechanistic microbiome research.</title>
        <authorList>
            <person name="Poyet M."/>
            <person name="Groussin M."/>
            <person name="Gibbons S.M."/>
            <person name="Avila-Pacheco J."/>
            <person name="Jiang X."/>
            <person name="Kearney S.M."/>
            <person name="Perrotta A.R."/>
            <person name="Berdy B."/>
            <person name="Zhao S."/>
            <person name="Lieberman T.D."/>
            <person name="Swanson P.K."/>
            <person name="Smith M."/>
            <person name="Roesemann S."/>
            <person name="Alexander J.E."/>
            <person name="Rich S.A."/>
            <person name="Livny J."/>
            <person name="Vlamakis H."/>
            <person name="Clish C."/>
            <person name="Bullock K."/>
            <person name="Deik A."/>
            <person name="Scott J."/>
            <person name="Pierce K.A."/>
            <person name="Xavier R.J."/>
            <person name="Alm E.J."/>
        </authorList>
    </citation>
    <scope>NUCLEOTIDE SEQUENCE [LARGE SCALE GENOMIC DNA]</scope>
    <source>
        <strain evidence="2 8">BIOML-A73</strain>
    </source>
</reference>
<evidence type="ECO:0000313" key="4">
    <source>
        <dbReference type="EMBL" id="RGV14343.1"/>
    </source>
</evidence>
<reference evidence="6 7" key="1">
    <citation type="submission" date="2018-08" db="EMBL/GenBank/DDBJ databases">
        <title>A genome reference for cultivated species of the human gut microbiota.</title>
        <authorList>
            <person name="Zou Y."/>
            <person name="Xue W."/>
            <person name="Luo G."/>
        </authorList>
    </citation>
    <scope>NUCLEOTIDE SEQUENCE [LARGE SCALE GENOMIC DNA]</scope>
    <source>
        <strain evidence="4 6">AF14-7</strain>
        <strain evidence="5 7">AF38-2</strain>
    </source>
</reference>
<evidence type="ECO:0000313" key="6">
    <source>
        <dbReference type="Proteomes" id="UP000283369"/>
    </source>
</evidence>
<protein>
    <recommendedName>
        <fullName evidence="9">Nuclear transport factor 2 family protein</fullName>
    </recommendedName>
</protein>
<evidence type="ECO:0000313" key="8">
    <source>
        <dbReference type="Proteomes" id="UP000474077"/>
    </source>
</evidence>
<dbReference type="GeneID" id="69479961"/>
<dbReference type="RefSeq" id="WP_004312881.1">
    <property type="nucleotide sequence ID" value="NZ_CABKPA010000035.1"/>
</dbReference>
<dbReference type="Proteomes" id="UP000474077">
    <property type="component" value="Unassembled WGS sequence"/>
</dbReference>
<dbReference type="EMBL" id="QRYV01000026">
    <property type="protein sequence ID" value="RGV14343.1"/>
    <property type="molecule type" value="Genomic_DNA"/>
</dbReference>
<sequence>MRKYIFLFLLLCFTTNVLGQNTESSQTEQHQLVEWSKNCIKEFFNAVSLSDTLIHEPIEWILIVQDARYPIKLKMEEQKTDTLRGCIKLLDSRGVFDQYFEISEAPDAFIAVSLVHNIKSKRTGLKVESGEITFVLDNKGKVLEIKDYVRPMAIRQMTTMLVLDKTKQLLAENLGKDILKLEWKFQSDTQNWVLENDNKIIYRLTPLEIIYFAQKFMRKRN</sequence>
<dbReference type="EMBL" id="QROO01000007">
    <property type="protein sequence ID" value="RHL39489.1"/>
    <property type="molecule type" value="Genomic_DNA"/>
</dbReference>